<sequence length="194" mass="20697">MESQCKAAPAVKPIEKKKMPVQPRPNLVKVNKSAKPLQKMAGEGPCGPGSGLRGPPPPKAINKAAAASSSGLQLQTLGPHAYLCLSCCNVVPTSGLSFFPRSSPRATAAPPAVKGESIMRTASALDLFFLVDAFVLHGRMPGFGDILPPPPPVLPKCGSKLKQNMHVDACQFNGIAWLSFSRKRTWTMTFTEEY</sequence>
<evidence type="ECO:0000313" key="3">
    <source>
        <dbReference type="EMBL" id="CAL1144443.1"/>
    </source>
</evidence>
<dbReference type="EMBL" id="CAMXCT030001547">
    <property type="protein sequence ID" value="CAL4778380.1"/>
    <property type="molecule type" value="Genomic_DNA"/>
</dbReference>
<dbReference type="Proteomes" id="UP001152797">
    <property type="component" value="Unassembled WGS sequence"/>
</dbReference>
<gene>
    <name evidence="2" type="ORF">C1SCF055_LOCUS18003</name>
</gene>
<dbReference type="EMBL" id="CAMXCT010001547">
    <property type="protein sequence ID" value="CAI3991068.1"/>
    <property type="molecule type" value="Genomic_DNA"/>
</dbReference>
<feature type="region of interest" description="Disordered" evidence="1">
    <location>
        <begin position="1"/>
        <end position="58"/>
    </location>
</feature>
<name>A0A9P1FWF3_9DINO</name>
<dbReference type="EMBL" id="CAMXCT020001547">
    <property type="protein sequence ID" value="CAL1144443.1"/>
    <property type="molecule type" value="Genomic_DNA"/>
</dbReference>
<proteinExistence type="predicted"/>
<organism evidence="2">
    <name type="scientific">Cladocopium goreaui</name>
    <dbReference type="NCBI Taxonomy" id="2562237"/>
    <lineage>
        <taxon>Eukaryota</taxon>
        <taxon>Sar</taxon>
        <taxon>Alveolata</taxon>
        <taxon>Dinophyceae</taxon>
        <taxon>Suessiales</taxon>
        <taxon>Symbiodiniaceae</taxon>
        <taxon>Cladocopium</taxon>
    </lineage>
</organism>
<dbReference type="AlphaFoldDB" id="A0A9P1FWF3"/>
<protein>
    <submittedName>
        <fullName evidence="2">Uncharacterized protein</fullName>
    </submittedName>
</protein>
<reference evidence="3" key="2">
    <citation type="submission" date="2024-04" db="EMBL/GenBank/DDBJ databases">
        <authorList>
            <person name="Chen Y."/>
            <person name="Shah S."/>
            <person name="Dougan E. K."/>
            <person name="Thang M."/>
            <person name="Chan C."/>
        </authorList>
    </citation>
    <scope>NUCLEOTIDE SEQUENCE [LARGE SCALE GENOMIC DNA]</scope>
</reference>
<evidence type="ECO:0000313" key="4">
    <source>
        <dbReference type="Proteomes" id="UP001152797"/>
    </source>
</evidence>
<reference evidence="2" key="1">
    <citation type="submission" date="2022-10" db="EMBL/GenBank/DDBJ databases">
        <authorList>
            <person name="Chen Y."/>
            <person name="Dougan E. K."/>
            <person name="Chan C."/>
            <person name="Rhodes N."/>
            <person name="Thang M."/>
        </authorList>
    </citation>
    <scope>NUCLEOTIDE SEQUENCE</scope>
</reference>
<accession>A0A9P1FWF3</accession>
<evidence type="ECO:0000313" key="2">
    <source>
        <dbReference type="EMBL" id="CAI3991068.1"/>
    </source>
</evidence>
<comment type="caution">
    <text evidence="2">The sequence shown here is derived from an EMBL/GenBank/DDBJ whole genome shotgun (WGS) entry which is preliminary data.</text>
</comment>
<evidence type="ECO:0000256" key="1">
    <source>
        <dbReference type="SAM" id="MobiDB-lite"/>
    </source>
</evidence>
<keyword evidence="4" id="KW-1185">Reference proteome</keyword>